<evidence type="ECO:0000313" key="2">
    <source>
        <dbReference type="EMBL" id="MFC5066185.1"/>
    </source>
</evidence>
<protein>
    <submittedName>
        <fullName evidence="2">Uncharacterized protein</fullName>
    </submittedName>
</protein>
<organism evidence="2 3">
    <name type="scientific">Actinomycetospora atypica</name>
    <dbReference type="NCBI Taxonomy" id="1290095"/>
    <lineage>
        <taxon>Bacteria</taxon>
        <taxon>Bacillati</taxon>
        <taxon>Actinomycetota</taxon>
        <taxon>Actinomycetes</taxon>
        <taxon>Pseudonocardiales</taxon>
        <taxon>Pseudonocardiaceae</taxon>
        <taxon>Actinomycetospora</taxon>
    </lineage>
</organism>
<accession>A0ABV9YTK3</accession>
<gene>
    <name evidence="2" type="ORF">ACFPBZ_28535</name>
</gene>
<proteinExistence type="predicted"/>
<reference evidence="3" key="1">
    <citation type="journal article" date="2019" name="Int. J. Syst. Evol. Microbiol.">
        <title>The Global Catalogue of Microorganisms (GCM) 10K type strain sequencing project: providing services to taxonomists for standard genome sequencing and annotation.</title>
        <authorList>
            <consortium name="The Broad Institute Genomics Platform"/>
            <consortium name="The Broad Institute Genome Sequencing Center for Infectious Disease"/>
            <person name="Wu L."/>
            <person name="Ma J."/>
        </authorList>
    </citation>
    <scope>NUCLEOTIDE SEQUENCE [LARGE SCALE GENOMIC DNA]</scope>
    <source>
        <strain evidence="3">CGMCC 4.7093</strain>
    </source>
</reference>
<feature type="region of interest" description="Disordered" evidence="1">
    <location>
        <begin position="188"/>
        <end position="241"/>
    </location>
</feature>
<dbReference type="Proteomes" id="UP001595947">
    <property type="component" value="Unassembled WGS sequence"/>
</dbReference>
<name>A0ABV9YTK3_9PSEU</name>
<comment type="caution">
    <text evidence="2">The sequence shown here is derived from an EMBL/GenBank/DDBJ whole genome shotgun (WGS) entry which is preliminary data.</text>
</comment>
<evidence type="ECO:0000313" key="3">
    <source>
        <dbReference type="Proteomes" id="UP001595947"/>
    </source>
</evidence>
<dbReference type="RefSeq" id="WP_378039514.1">
    <property type="nucleotide sequence ID" value="NZ_JBHSIV010000061.1"/>
</dbReference>
<evidence type="ECO:0000256" key="1">
    <source>
        <dbReference type="SAM" id="MobiDB-lite"/>
    </source>
</evidence>
<dbReference type="EMBL" id="JBHSIV010000061">
    <property type="protein sequence ID" value="MFC5066185.1"/>
    <property type="molecule type" value="Genomic_DNA"/>
</dbReference>
<keyword evidence="3" id="KW-1185">Reference proteome</keyword>
<sequence>MSLVDVRRRGRAILGSRFTSTRRERRKAMTLALTSGDESPIDPVTTPLRTSPPYMAFPSFLAFLNMLQERGMPSVIDASLFGSVSKGSVSQTRQALRSLGLVDDDYRATDLFRDLVEADEETRRGLLSLIAHDRFPEAIELGRRNGTQGQLEEFFTQQGISGSTLQKAISFYLNLAEYANLPVSKYFSRTKPRPASNPRPGGRQRAGTTRRTTVRTKNYPIDAALPSATPVEEAAAPSGSTPLAEKRLEYIDMLMGLVRDPRGESVQLDLLDRIERLLGYEEASGNT</sequence>
<feature type="compositionally biased region" description="Low complexity" evidence="1">
    <location>
        <begin position="199"/>
        <end position="211"/>
    </location>
</feature>